<sequence>MVAGSPHTKTKQLLGLGRASLTRLEILMAIPATSTPRRPCAALVTGGTGGIGSAIARQLATLGHDVAITYRSNADVAADLVGELEGRGVAAQAFSADLTDQPRVASVVKQTVEHFGGLGILIHAAGPHVPMIHLSEVAPRDYAEHLQQEAVAFFTVVRAALPALREASGSVVAVTTAATSRFPVRDGLSPGTKGAIEQLVKGFAAEEGRYGVRFNSVGPGMLTDGMAERLISSEELDQRALDAAMSRIPLRRFGTAVDVAEAVCFLASDRAGFVTGQKLDVDGGYTV</sequence>
<dbReference type="Gene3D" id="3.40.50.720">
    <property type="entry name" value="NAD(P)-binding Rossmann-like Domain"/>
    <property type="match status" value="1"/>
</dbReference>
<comment type="similarity">
    <text evidence="1">Belongs to the short-chain dehydrogenases/reductases (SDR) family.</text>
</comment>
<dbReference type="Proteomes" id="UP000183407">
    <property type="component" value="Unassembled WGS sequence"/>
</dbReference>
<dbReference type="InterPro" id="IPR036291">
    <property type="entry name" value="NAD(P)-bd_dom_sf"/>
</dbReference>
<proteinExistence type="inferred from homology"/>
<gene>
    <name evidence="3" type="ORF">SAMN04490220_3941</name>
</gene>
<evidence type="ECO:0000256" key="2">
    <source>
        <dbReference type="ARBA" id="ARBA00023002"/>
    </source>
</evidence>
<accession>A0A1H4Z402</accession>
<organism evidence="3 4">
    <name type="scientific">Rhodococcus jostii</name>
    <dbReference type="NCBI Taxonomy" id="132919"/>
    <lineage>
        <taxon>Bacteria</taxon>
        <taxon>Bacillati</taxon>
        <taxon>Actinomycetota</taxon>
        <taxon>Actinomycetes</taxon>
        <taxon>Mycobacteriales</taxon>
        <taxon>Nocardiaceae</taxon>
        <taxon>Rhodococcus</taxon>
    </lineage>
</organism>
<protein>
    <submittedName>
        <fullName evidence="3">NAD(P)-dependent dehydrogenase, short-chain alcohol dehydrogenase family</fullName>
    </submittedName>
</protein>
<dbReference type="PANTHER" id="PTHR43639">
    <property type="entry name" value="OXIDOREDUCTASE, SHORT-CHAIN DEHYDROGENASE/REDUCTASE FAMILY (AFU_ORTHOLOGUE AFUA_5G02870)"/>
    <property type="match status" value="1"/>
</dbReference>
<dbReference type="PANTHER" id="PTHR43639:SF1">
    <property type="entry name" value="SHORT-CHAIN DEHYDROGENASE_REDUCTASE FAMILY PROTEIN"/>
    <property type="match status" value="1"/>
</dbReference>
<dbReference type="InterPro" id="IPR002347">
    <property type="entry name" value="SDR_fam"/>
</dbReference>
<evidence type="ECO:0000256" key="1">
    <source>
        <dbReference type="ARBA" id="ARBA00006484"/>
    </source>
</evidence>
<evidence type="ECO:0000313" key="3">
    <source>
        <dbReference type="EMBL" id="SED24687.1"/>
    </source>
</evidence>
<dbReference type="EMBL" id="FNTL01000004">
    <property type="protein sequence ID" value="SED24687.1"/>
    <property type="molecule type" value="Genomic_DNA"/>
</dbReference>
<keyword evidence="2" id="KW-0560">Oxidoreductase</keyword>
<evidence type="ECO:0000313" key="4">
    <source>
        <dbReference type="Proteomes" id="UP000183407"/>
    </source>
</evidence>
<reference evidence="4" key="1">
    <citation type="submission" date="2016-10" db="EMBL/GenBank/DDBJ databases">
        <authorList>
            <person name="Varghese N."/>
        </authorList>
    </citation>
    <scope>NUCLEOTIDE SEQUENCE [LARGE SCALE GENOMIC DNA]</scope>
    <source>
        <strain evidence="4">DSM 44719</strain>
    </source>
</reference>
<dbReference type="Pfam" id="PF13561">
    <property type="entry name" value="adh_short_C2"/>
    <property type="match status" value="1"/>
</dbReference>
<dbReference type="GO" id="GO:0016491">
    <property type="term" value="F:oxidoreductase activity"/>
    <property type="evidence" value="ECO:0007669"/>
    <property type="project" value="UniProtKB-KW"/>
</dbReference>
<name>A0A1H4Z402_RHOJO</name>
<dbReference type="FunFam" id="3.40.50.720:FF:000084">
    <property type="entry name" value="Short-chain dehydrogenase reductase"/>
    <property type="match status" value="1"/>
</dbReference>
<dbReference type="SUPFAM" id="SSF51735">
    <property type="entry name" value="NAD(P)-binding Rossmann-fold domains"/>
    <property type="match status" value="1"/>
</dbReference>
<dbReference type="AlphaFoldDB" id="A0A1H4Z402"/>
<dbReference type="PRINTS" id="PR00081">
    <property type="entry name" value="GDHRDH"/>
</dbReference>